<keyword evidence="5" id="KW-0479">Metal-binding</keyword>
<evidence type="ECO:0000256" key="6">
    <source>
        <dbReference type="ARBA" id="ARBA00022898"/>
    </source>
</evidence>
<name>A0AAE3G5V6_9GAMM</name>
<dbReference type="Gene3D" id="3.90.1150.10">
    <property type="entry name" value="Aspartate Aminotransferase, domain 1"/>
    <property type="match status" value="1"/>
</dbReference>
<dbReference type="PROSITE" id="PS00595">
    <property type="entry name" value="AA_TRANSFER_CLASS_5"/>
    <property type="match status" value="1"/>
</dbReference>
<dbReference type="SUPFAM" id="SSF53383">
    <property type="entry name" value="PLP-dependent transferases"/>
    <property type="match status" value="1"/>
</dbReference>
<evidence type="ECO:0000256" key="2">
    <source>
        <dbReference type="ARBA" id="ARBA00006490"/>
    </source>
</evidence>
<protein>
    <recommendedName>
        <fullName evidence="3">cysteine desulfurase</fullName>
        <ecNumber evidence="3">2.8.1.7</ecNumber>
    </recommendedName>
</protein>
<sequence>MSAPAEVAVYLDHAATTPVDPAVAEAMAACLRDDGVFGNPASSGHAWGRAAAGRVERARAAVAALINAPVEGVHFTSGATESINTAILGVTRFAMARDRGGHVITGATEHSATLAACRRLEQEGAQVTYLAPDTDGRVTAEAVAAALRDDTVLVSLMHVNNETGVIQPIEAVGRHLRDHAAVFHVDAAQSAGLLPLDVAMGIDLLSLSAHKFYGPKGAGVLYVRQQPRLRLDPLFYGGEQEGGLRPGTVPVHQVVGMGEAAELVVRRQEADHAHLQALTIRLLDGLQALDGVIVNGTGPRCPHILNVSFVGVHGESLALALRGPGVSVGSACTSALATPSHVLRAMGVPDALALASFRFSPGRGTTGDDVDAVLNMAADALEQQRRRSTIWAAFRAGATIDSLYRGGTRVA</sequence>
<dbReference type="Gene3D" id="3.40.640.10">
    <property type="entry name" value="Type I PLP-dependent aspartate aminotransferase-like (Major domain)"/>
    <property type="match status" value="1"/>
</dbReference>
<evidence type="ECO:0000256" key="3">
    <source>
        <dbReference type="ARBA" id="ARBA00012239"/>
    </source>
</evidence>
<evidence type="ECO:0000313" key="12">
    <source>
        <dbReference type="EMBL" id="MCP1676350.1"/>
    </source>
</evidence>
<evidence type="ECO:0000256" key="4">
    <source>
        <dbReference type="ARBA" id="ARBA00022679"/>
    </source>
</evidence>
<comment type="caution">
    <text evidence="12">The sequence shown here is derived from an EMBL/GenBank/DDBJ whole genome shotgun (WGS) entry which is preliminary data.</text>
</comment>
<evidence type="ECO:0000256" key="7">
    <source>
        <dbReference type="ARBA" id="ARBA00023004"/>
    </source>
</evidence>
<comment type="catalytic activity">
    <reaction evidence="9">
        <text>(sulfur carrier)-H + L-cysteine = (sulfur carrier)-SH + L-alanine</text>
        <dbReference type="Rhea" id="RHEA:43892"/>
        <dbReference type="Rhea" id="RHEA-COMP:14737"/>
        <dbReference type="Rhea" id="RHEA-COMP:14739"/>
        <dbReference type="ChEBI" id="CHEBI:29917"/>
        <dbReference type="ChEBI" id="CHEBI:35235"/>
        <dbReference type="ChEBI" id="CHEBI:57972"/>
        <dbReference type="ChEBI" id="CHEBI:64428"/>
        <dbReference type="EC" id="2.8.1.7"/>
    </reaction>
</comment>
<dbReference type="InterPro" id="IPR015422">
    <property type="entry name" value="PyrdxlP-dep_Trfase_small"/>
</dbReference>
<organism evidence="12 13">
    <name type="scientific">Natronocella acetinitrilica</name>
    <dbReference type="NCBI Taxonomy" id="414046"/>
    <lineage>
        <taxon>Bacteria</taxon>
        <taxon>Pseudomonadati</taxon>
        <taxon>Pseudomonadota</taxon>
        <taxon>Gammaproteobacteria</taxon>
        <taxon>Chromatiales</taxon>
        <taxon>Ectothiorhodospiraceae</taxon>
        <taxon>Natronocella</taxon>
    </lineage>
</organism>
<dbReference type="PANTHER" id="PTHR11601">
    <property type="entry name" value="CYSTEINE DESULFURYLASE FAMILY MEMBER"/>
    <property type="match status" value="1"/>
</dbReference>
<evidence type="ECO:0000256" key="5">
    <source>
        <dbReference type="ARBA" id="ARBA00022723"/>
    </source>
</evidence>
<evidence type="ECO:0000313" key="13">
    <source>
        <dbReference type="Proteomes" id="UP001205843"/>
    </source>
</evidence>
<comment type="cofactor">
    <cofactor evidence="1 10">
        <name>pyridoxal 5'-phosphate</name>
        <dbReference type="ChEBI" id="CHEBI:597326"/>
    </cofactor>
</comment>
<dbReference type="GO" id="GO:0051536">
    <property type="term" value="F:iron-sulfur cluster binding"/>
    <property type="evidence" value="ECO:0007669"/>
    <property type="project" value="UniProtKB-KW"/>
</dbReference>
<dbReference type="EMBL" id="JALJXV010000009">
    <property type="protein sequence ID" value="MCP1676350.1"/>
    <property type="molecule type" value="Genomic_DNA"/>
</dbReference>
<evidence type="ECO:0000256" key="1">
    <source>
        <dbReference type="ARBA" id="ARBA00001933"/>
    </source>
</evidence>
<dbReference type="GO" id="GO:0046872">
    <property type="term" value="F:metal ion binding"/>
    <property type="evidence" value="ECO:0007669"/>
    <property type="project" value="UniProtKB-KW"/>
</dbReference>
<accession>A0AAE3G5V6</accession>
<gene>
    <name evidence="12" type="ORF">J2T57_003511</name>
</gene>
<comment type="similarity">
    <text evidence="2">Belongs to the class-V pyridoxal-phosphate-dependent aminotransferase family. NifS/IscS subfamily.</text>
</comment>
<dbReference type="InterPro" id="IPR000192">
    <property type="entry name" value="Aminotrans_V_dom"/>
</dbReference>
<evidence type="ECO:0000259" key="11">
    <source>
        <dbReference type="Pfam" id="PF00266"/>
    </source>
</evidence>
<dbReference type="Proteomes" id="UP001205843">
    <property type="component" value="Unassembled WGS sequence"/>
</dbReference>
<evidence type="ECO:0000256" key="10">
    <source>
        <dbReference type="RuleBase" id="RU004504"/>
    </source>
</evidence>
<dbReference type="InterPro" id="IPR020578">
    <property type="entry name" value="Aminotrans_V_PyrdxlP_BS"/>
</dbReference>
<proteinExistence type="inferred from homology"/>
<dbReference type="EC" id="2.8.1.7" evidence="3"/>
<reference evidence="12" key="1">
    <citation type="submission" date="2022-03" db="EMBL/GenBank/DDBJ databases">
        <title>Genomic Encyclopedia of Type Strains, Phase III (KMG-III): the genomes of soil and plant-associated and newly described type strains.</title>
        <authorList>
            <person name="Whitman W."/>
        </authorList>
    </citation>
    <scope>NUCLEOTIDE SEQUENCE</scope>
    <source>
        <strain evidence="12">ANL 6-2</strain>
    </source>
</reference>
<feature type="domain" description="Aminotransferase class V" evidence="11">
    <location>
        <begin position="9"/>
        <end position="373"/>
    </location>
</feature>
<dbReference type="RefSeq" id="WP_253482207.1">
    <property type="nucleotide sequence ID" value="NZ_JALJXV010000009.1"/>
</dbReference>
<evidence type="ECO:0000256" key="9">
    <source>
        <dbReference type="ARBA" id="ARBA00050776"/>
    </source>
</evidence>
<evidence type="ECO:0000256" key="8">
    <source>
        <dbReference type="ARBA" id="ARBA00023014"/>
    </source>
</evidence>
<keyword evidence="13" id="KW-1185">Reference proteome</keyword>
<dbReference type="GO" id="GO:0031071">
    <property type="term" value="F:cysteine desulfurase activity"/>
    <property type="evidence" value="ECO:0007669"/>
    <property type="project" value="UniProtKB-EC"/>
</dbReference>
<dbReference type="PANTHER" id="PTHR11601:SF34">
    <property type="entry name" value="CYSTEINE DESULFURASE"/>
    <property type="match status" value="1"/>
</dbReference>
<keyword evidence="6" id="KW-0663">Pyridoxal phosphate</keyword>
<keyword evidence="8" id="KW-0411">Iron-sulfur</keyword>
<dbReference type="InterPro" id="IPR016454">
    <property type="entry name" value="Cysteine_dSase"/>
</dbReference>
<dbReference type="InterPro" id="IPR015424">
    <property type="entry name" value="PyrdxlP-dep_Trfase"/>
</dbReference>
<dbReference type="InterPro" id="IPR015421">
    <property type="entry name" value="PyrdxlP-dep_Trfase_major"/>
</dbReference>
<dbReference type="PIRSF" id="PIRSF005572">
    <property type="entry name" value="NifS"/>
    <property type="match status" value="1"/>
</dbReference>
<dbReference type="AlphaFoldDB" id="A0AAE3G5V6"/>
<dbReference type="Pfam" id="PF00266">
    <property type="entry name" value="Aminotran_5"/>
    <property type="match status" value="1"/>
</dbReference>
<keyword evidence="7" id="KW-0408">Iron</keyword>
<keyword evidence="4 12" id="KW-0808">Transferase</keyword>